<evidence type="ECO:0000313" key="1">
    <source>
        <dbReference type="EMBL" id="GAE31184.1"/>
    </source>
</evidence>
<gene>
    <name evidence="1" type="ORF">JCM9152_2635</name>
</gene>
<evidence type="ECO:0000313" key="2">
    <source>
        <dbReference type="Proteomes" id="UP000018895"/>
    </source>
</evidence>
<dbReference type="STRING" id="1236971.JCM9152_2635"/>
<name>W4QIK5_9BACI</name>
<keyword evidence="2" id="KW-1185">Reference proteome</keyword>
<dbReference type="EMBL" id="BAUU01000017">
    <property type="protein sequence ID" value="GAE31184.1"/>
    <property type="molecule type" value="Genomic_DNA"/>
</dbReference>
<dbReference type="Proteomes" id="UP000018895">
    <property type="component" value="Unassembled WGS sequence"/>
</dbReference>
<organism evidence="1 2">
    <name type="scientific">Halalkalibacter hemicellulosilyticusJCM 9152</name>
    <dbReference type="NCBI Taxonomy" id="1236971"/>
    <lineage>
        <taxon>Bacteria</taxon>
        <taxon>Bacillati</taxon>
        <taxon>Bacillota</taxon>
        <taxon>Bacilli</taxon>
        <taxon>Bacillales</taxon>
        <taxon>Bacillaceae</taxon>
        <taxon>Halalkalibacter</taxon>
    </lineage>
</organism>
<comment type="caution">
    <text evidence="1">The sequence shown here is derived from an EMBL/GenBank/DDBJ whole genome shotgun (WGS) entry which is preliminary data.</text>
</comment>
<accession>W4QIK5</accession>
<sequence length="61" mass="7331">MEEYNKWKRAVDQILTPKEQKTMIDEDIVLDLLYHKASNINPVIPYHEPGQFPFMREIQQT</sequence>
<reference evidence="1" key="1">
    <citation type="journal article" date="2014" name="Genome Announc.">
        <title>Draft Genome Sequences of Three Alkaliphilic Bacillus Strains, Bacillus wakoensis JCM 9140T, Bacillus akibai JCM 9157T, and Bacillus hemicellulosilyticus JCM 9152T.</title>
        <authorList>
            <person name="Yuki M."/>
            <person name="Oshima K."/>
            <person name="Suda W."/>
            <person name="Oshida Y."/>
            <person name="Kitamura K."/>
            <person name="Iida T."/>
            <person name="Hattori M."/>
            <person name="Ohkuma M."/>
        </authorList>
    </citation>
    <scope>NUCLEOTIDE SEQUENCE [LARGE SCALE GENOMIC DNA]</scope>
    <source>
        <strain evidence="1">JCM 9152</strain>
    </source>
</reference>
<dbReference type="AlphaFoldDB" id="W4QIK5"/>
<dbReference type="RefSeq" id="WP_035344494.1">
    <property type="nucleotide sequence ID" value="NZ_BAUU01000017.1"/>
</dbReference>
<protein>
    <submittedName>
        <fullName evidence="1">Uncharacterized protein</fullName>
    </submittedName>
</protein>
<proteinExistence type="predicted"/>